<dbReference type="Gene3D" id="3.40.50.150">
    <property type="entry name" value="Vaccinia Virus protein VP39"/>
    <property type="match status" value="2"/>
</dbReference>
<gene>
    <name evidence="10" type="ORF">ACFQDI_09205</name>
</gene>
<comment type="catalytic activity">
    <reaction evidence="8">
        <text>a 2'-deoxycytidine in DNA + S-adenosyl-L-methionine = an N(4)-methyl-2'-deoxycytidine in DNA + S-adenosyl-L-homocysteine + H(+)</text>
        <dbReference type="Rhea" id="RHEA:16857"/>
        <dbReference type="Rhea" id="RHEA-COMP:11369"/>
        <dbReference type="Rhea" id="RHEA-COMP:13674"/>
        <dbReference type="ChEBI" id="CHEBI:15378"/>
        <dbReference type="ChEBI" id="CHEBI:57856"/>
        <dbReference type="ChEBI" id="CHEBI:59789"/>
        <dbReference type="ChEBI" id="CHEBI:85452"/>
        <dbReference type="ChEBI" id="CHEBI:137933"/>
        <dbReference type="EC" id="2.1.1.113"/>
    </reaction>
</comment>
<dbReference type="InterPro" id="IPR017985">
    <property type="entry name" value="MeTrfase_CN4_CS"/>
</dbReference>
<dbReference type="EMBL" id="JBHSMQ010000003">
    <property type="protein sequence ID" value="MFC5455029.1"/>
    <property type="molecule type" value="Genomic_DNA"/>
</dbReference>
<dbReference type="GO" id="GO:0008168">
    <property type="term" value="F:methyltransferase activity"/>
    <property type="evidence" value="ECO:0007669"/>
    <property type="project" value="UniProtKB-KW"/>
</dbReference>
<protein>
    <recommendedName>
        <fullName evidence="2">site-specific DNA-methyltransferase (cytosine-N(4)-specific)</fullName>
        <ecNumber evidence="2">2.1.1.113</ecNumber>
    </recommendedName>
</protein>
<dbReference type="InterPro" id="IPR002941">
    <property type="entry name" value="DNA_methylase_N4/N6"/>
</dbReference>
<dbReference type="GO" id="GO:0032259">
    <property type="term" value="P:methylation"/>
    <property type="evidence" value="ECO:0007669"/>
    <property type="project" value="UniProtKB-KW"/>
</dbReference>
<dbReference type="SUPFAM" id="SSF53335">
    <property type="entry name" value="S-adenosyl-L-methionine-dependent methyltransferases"/>
    <property type="match status" value="3"/>
</dbReference>
<evidence type="ECO:0000256" key="8">
    <source>
        <dbReference type="ARBA" id="ARBA00049120"/>
    </source>
</evidence>
<evidence type="ECO:0000313" key="11">
    <source>
        <dbReference type="Proteomes" id="UP001596052"/>
    </source>
</evidence>
<evidence type="ECO:0000313" key="10">
    <source>
        <dbReference type="EMBL" id="MFC5455029.1"/>
    </source>
</evidence>
<accession>A0ABW0KNV0</accession>
<keyword evidence="11" id="KW-1185">Reference proteome</keyword>
<dbReference type="PROSITE" id="PS00093">
    <property type="entry name" value="N4_MTASE"/>
    <property type="match status" value="1"/>
</dbReference>
<name>A0ABW0KNV0_9BACT</name>
<evidence type="ECO:0000259" key="9">
    <source>
        <dbReference type="Pfam" id="PF01555"/>
    </source>
</evidence>
<sequence length="430" mass="48630">MRRPACGLVPSSIAAQSWLFFARNWSVMDPKGGGNGMRIPTYIDRYPAKMVSKLASRLIERYAKDGDSVFDPFCGSCAVLVAAKDKNMRVSGVDVNPVAPLFGRVKLSGFVKEHALELFDSALKRVASSGPMVIKWEKKNFWFSAATIRKFEFIRAAVDSIPNRQEPEYSAILLALYLSVRLCSRADQRSPKPFISKTATQDRRGIHYDPIKTTRYLIEELSYYYCADNRRSNKFDVLTTTDVSRKGALKGLMKAHSHVITSPPYINAQDYYRNFKLELHILEDVLPFKIRDIKERFIGTERGDLMLGVEDEEVIASNALVPQLRAIEAVSVRHANVVRRYFCDMRNALVNAISVLKPDGVFVLVCGDNLVCGKKIQTWKILSEIMNGIGMTLFDSFADPIKDRMLAPKRSGHKGLIKEEMVLAFRRDRV</sequence>
<evidence type="ECO:0000256" key="3">
    <source>
        <dbReference type="ARBA" id="ARBA00022603"/>
    </source>
</evidence>
<comment type="similarity">
    <text evidence="1">Belongs to the N(4)/N(6)-methyltransferase family. N(4) subfamily.</text>
</comment>
<dbReference type="InterPro" id="IPR029063">
    <property type="entry name" value="SAM-dependent_MTases_sf"/>
</dbReference>
<evidence type="ECO:0000256" key="7">
    <source>
        <dbReference type="ARBA" id="ARBA00023125"/>
    </source>
</evidence>
<comment type="caution">
    <text evidence="10">The sequence shown here is derived from an EMBL/GenBank/DDBJ whole genome shotgun (WGS) entry which is preliminary data.</text>
</comment>
<evidence type="ECO:0000256" key="5">
    <source>
        <dbReference type="ARBA" id="ARBA00022691"/>
    </source>
</evidence>
<dbReference type="Pfam" id="PF01555">
    <property type="entry name" value="N6_N4_Mtase"/>
    <property type="match status" value="1"/>
</dbReference>
<keyword evidence="4" id="KW-0808">Transferase</keyword>
<evidence type="ECO:0000256" key="4">
    <source>
        <dbReference type="ARBA" id="ARBA00022679"/>
    </source>
</evidence>
<keyword evidence="5" id="KW-0949">S-adenosyl-L-methionine</keyword>
<evidence type="ECO:0000256" key="6">
    <source>
        <dbReference type="ARBA" id="ARBA00022747"/>
    </source>
</evidence>
<evidence type="ECO:0000256" key="2">
    <source>
        <dbReference type="ARBA" id="ARBA00012185"/>
    </source>
</evidence>
<proteinExistence type="inferred from homology"/>
<keyword evidence="6" id="KW-0680">Restriction system</keyword>
<dbReference type="RefSeq" id="WP_377165710.1">
    <property type="nucleotide sequence ID" value="NZ_JBHSMQ010000003.1"/>
</dbReference>
<dbReference type="EC" id="2.1.1.113" evidence="2"/>
<keyword evidence="3 10" id="KW-0489">Methyltransferase</keyword>
<organism evidence="10 11">
    <name type="scientific">Prosthecobacter fluviatilis</name>
    <dbReference type="NCBI Taxonomy" id="445931"/>
    <lineage>
        <taxon>Bacteria</taxon>
        <taxon>Pseudomonadati</taxon>
        <taxon>Verrucomicrobiota</taxon>
        <taxon>Verrucomicrobiia</taxon>
        <taxon>Verrucomicrobiales</taxon>
        <taxon>Verrucomicrobiaceae</taxon>
        <taxon>Prosthecobacter</taxon>
    </lineage>
</organism>
<dbReference type="Proteomes" id="UP001596052">
    <property type="component" value="Unassembled WGS sequence"/>
</dbReference>
<keyword evidence="7" id="KW-0238">DNA-binding</keyword>
<reference evidence="11" key="1">
    <citation type="journal article" date="2019" name="Int. J. Syst. Evol. Microbiol.">
        <title>The Global Catalogue of Microorganisms (GCM) 10K type strain sequencing project: providing services to taxonomists for standard genome sequencing and annotation.</title>
        <authorList>
            <consortium name="The Broad Institute Genomics Platform"/>
            <consortium name="The Broad Institute Genome Sequencing Center for Infectious Disease"/>
            <person name="Wu L."/>
            <person name="Ma J."/>
        </authorList>
    </citation>
    <scope>NUCLEOTIDE SEQUENCE [LARGE SCALE GENOMIC DNA]</scope>
    <source>
        <strain evidence="11">CGMCC 4.1469</strain>
    </source>
</reference>
<evidence type="ECO:0000256" key="1">
    <source>
        <dbReference type="ARBA" id="ARBA00010203"/>
    </source>
</evidence>
<feature type="domain" description="DNA methylase N-4/N-6" evidence="9">
    <location>
        <begin position="38"/>
        <end position="97"/>
    </location>
</feature>